<keyword evidence="3" id="KW-1185">Reference proteome</keyword>
<evidence type="ECO:0000313" key="3">
    <source>
        <dbReference type="Proteomes" id="UP000007800"/>
    </source>
</evidence>
<dbReference type="RefSeq" id="XP_002772139.1">
    <property type="nucleotide sequence ID" value="XM_002772093.1"/>
</dbReference>
<proteinExistence type="predicted"/>
<evidence type="ECO:0000313" key="2">
    <source>
        <dbReference type="EMBL" id="EER03955.1"/>
    </source>
</evidence>
<feature type="region of interest" description="Disordered" evidence="1">
    <location>
        <begin position="81"/>
        <end position="120"/>
    </location>
</feature>
<feature type="compositionally biased region" description="Basic and acidic residues" evidence="1">
    <location>
        <begin position="184"/>
        <end position="194"/>
    </location>
</feature>
<organism evidence="3">
    <name type="scientific">Perkinsus marinus (strain ATCC 50983 / TXsc)</name>
    <dbReference type="NCBI Taxonomy" id="423536"/>
    <lineage>
        <taxon>Eukaryota</taxon>
        <taxon>Sar</taxon>
        <taxon>Alveolata</taxon>
        <taxon>Perkinsozoa</taxon>
        <taxon>Perkinsea</taxon>
        <taxon>Perkinsida</taxon>
        <taxon>Perkinsidae</taxon>
        <taxon>Perkinsus</taxon>
    </lineage>
</organism>
<feature type="region of interest" description="Disordered" evidence="1">
    <location>
        <begin position="181"/>
        <end position="202"/>
    </location>
</feature>
<feature type="region of interest" description="Disordered" evidence="1">
    <location>
        <begin position="24"/>
        <end position="56"/>
    </location>
</feature>
<reference evidence="2 3" key="1">
    <citation type="submission" date="2008-07" db="EMBL/GenBank/DDBJ databases">
        <authorList>
            <person name="El-Sayed N."/>
            <person name="Caler E."/>
            <person name="Inman J."/>
            <person name="Amedeo P."/>
            <person name="Hass B."/>
            <person name="Wortman J."/>
        </authorList>
    </citation>
    <scope>NUCLEOTIDE SEQUENCE [LARGE SCALE GENOMIC DNA]</scope>
    <source>
        <strain evidence="3">ATCC 50983 / TXsc</strain>
    </source>
</reference>
<name>C5LHE6_PERM5</name>
<sequence length="381" mass="40930">MIPSSPKTNQKPAIREYLPSDAVAAPLPLPTGTLKDSNDLPSGLDGLTRQRDTNPSKEVENMFISFGASMTALATSLIASVSPPGATSHEPDRAGRTVTSTGGDDQMPLEDTGSSIRDDPGLTDEPAVLPPASVSQAFESLGHVDSHQATKSADETSTFDHIIAKSMRRRSKRIVRKAINRVKARSEGKPRGDSPHGSSQTLQLNSISEASEEDAVGFTEASIDNMAGQAVNKVNVRQENTIVEPRVDVASRKRDELNAAPLDSSLSREYRDGTQNALESLNEVVPFNGKAPRVGGSKKRASTNKVQSRTHIDSTLTMSASKLYKTFIASRDDEGDSPLSNRGVSKVYIQSMLRGISQSRASGARQQRILSRSRFYGKAVG</sequence>
<evidence type="ECO:0000256" key="1">
    <source>
        <dbReference type="SAM" id="MobiDB-lite"/>
    </source>
</evidence>
<dbReference type="AlphaFoldDB" id="C5LHE6"/>
<accession>C5LHE6</accession>
<protein>
    <submittedName>
        <fullName evidence="2">Uncharacterized protein</fullName>
    </submittedName>
</protein>
<feature type="region of interest" description="Disordered" evidence="1">
    <location>
        <begin position="288"/>
        <end position="309"/>
    </location>
</feature>
<dbReference type="InParanoid" id="C5LHE6"/>
<gene>
    <name evidence="2" type="ORF">Pmar_PMAR017370</name>
</gene>
<dbReference type="Proteomes" id="UP000007800">
    <property type="component" value="Unassembled WGS sequence"/>
</dbReference>
<dbReference type="GeneID" id="9044704"/>
<dbReference type="EMBL" id="GG682011">
    <property type="protein sequence ID" value="EER03955.1"/>
    <property type="molecule type" value="Genomic_DNA"/>
</dbReference>